<gene>
    <name evidence="2" type="ORF">BDDG_12125</name>
</gene>
<protein>
    <submittedName>
        <fullName evidence="2">Uncharacterized protein</fullName>
    </submittedName>
</protein>
<dbReference type="Proteomes" id="UP000007802">
    <property type="component" value="Unassembled WGS sequence"/>
</dbReference>
<evidence type="ECO:0000256" key="1">
    <source>
        <dbReference type="SAM" id="Phobius"/>
    </source>
</evidence>
<proteinExistence type="predicted"/>
<dbReference type="AlphaFoldDB" id="A0A0J9EMX1"/>
<keyword evidence="1" id="KW-0812">Transmembrane</keyword>
<name>A0A0J9EMX1_AJEDA</name>
<accession>A0A0J9EMX1</accession>
<evidence type="ECO:0000313" key="2">
    <source>
        <dbReference type="EMBL" id="KMW67446.1"/>
    </source>
</evidence>
<dbReference type="EMBL" id="GG749424">
    <property type="protein sequence ID" value="KMW67446.1"/>
    <property type="molecule type" value="Genomic_DNA"/>
</dbReference>
<keyword evidence="1" id="KW-1133">Transmembrane helix</keyword>
<keyword evidence="1" id="KW-0472">Membrane</keyword>
<reference evidence="2" key="1">
    <citation type="submission" date="2010-03" db="EMBL/GenBank/DDBJ databases">
        <title>Annotation of Blastomyces dermatitidis strain ATCC 18188.</title>
        <authorList>
            <consortium name="The Broad Institute Genome Sequencing Platform"/>
            <consortium name="Broad Institute Genome Sequencing Center for Infectious Disease."/>
            <person name="Cuomo C."/>
            <person name="Klein B."/>
            <person name="Sullivan T."/>
            <person name="Heitman J."/>
            <person name="Young S."/>
            <person name="Zeng Q."/>
            <person name="Gargeya S."/>
            <person name="Alvarado L."/>
            <person name="Berlin A.M."/>
            <person name="Chapman S.B."/>
            <person name="Chen Z."/>
            <person name="Freedman E."/>
            <person name="Gellesch M."/>
            <person name="Goldberg J."/>
            <person name="Griggs A."/>
            <person name="Gujja S."/>
            <person name="Heilman E."/>
            <person name="Heiman D."/>
            <person name="Howarth C."/>
            <person name="Mehta T."/>
            <person name="Neiman D."/>
            <person name="Pearson M."/>
            <person name="Roberts A."/>
            <person name="Saif S."/>
            <person name="Shea T."/>
            <person name="Shenoy N."/>
            <person name="Sisk P."/>
            <person name="Stolte C."/>
            <person name="Sykes S."/>
            <person name="White J."/>
            <person name="Yandava C."/>
            <person name="Haas B."/>
            <person name="Nusbaum C."/>
            <person name="Birren B."/>
        </authorList>
    </citation>
    <scope>NUCLEOTIDE SEQUENCE</scope>
    <source>
        <strain evidence="2">ATCC 18188</strain>
    </source>
</reference>
<sequence length="113" mass="11808">MTSPAVTVRRGVYANKLDAAMNTAISMPTEESPATRSVDAGLLVTAGSFVLVGVVVVGVAVDLEASTFFRLAVGTGSLFGDLKGSRVPMHFVCSSLQALWPLKSSGWFSMHCA</sequence>
<feature type="transmembrane region" description="Helical" evidence="1">
    <location>
        <begin position="40"/>
        <end position="61"/>
    </location>
</feature>
<organism evidence="2">
    <name type="scientific">Ajellomyces dermatitidis (strain ATCC 18188 / CBS 674.68)</name>
    <name type="common">Blastomyces dermatitidis</name>
    <dbReference type="NCBI Taxonomy" id="653446"/>
    <lineage>
        <taxon>Eukaryota</taxon>
        <taxon>Fungi</taxon>
        <taxon>Dikarya</taxon>
        <taxon>Ascomycota</taxon>
        <taxon>Pezizomycotina</taxon>
        <taxon>Eurotiomycetes</taxon>
        <taxon>Eurotiomycetidae</taxon>
        <taxon>Onygenales</taxon>
        <taxon>Ajellomycetaceae</taxon>
        <taxon>Blastomyces</taxon>
    </lineage>
</organism>